<feature type="transmembrane region" description="Helical" evidence="1">
    <location>
        <begin position="7"/>
        <end position="24"/>
    </location>
</feature>
<dbReference type="PANTHER" id="PTHR28008">
    <property type="entry name" value="DOMAIN PROTEIN, PUTATIVE (AFU_ORTHOLOGUE AFUA_3G10980)-RELATED"/>
    <property type="match status" value="1"/>
</dbReference>
<dbReference type="Proteomes" id="UP001202248">
    <property type="component" value="Unassembled WGS sequence"/>
</dbReference>
<feature type="transmembrane region" description="Helical" evidence="1">
    <location>
        <begin position="44"/>
        <end position="61"/>
    </location>
</feature>
<keyword evidence="1" id="KW-0812">Transmembrane</keyword>
<evidence type="ECO:0000313" key="3">
    <source>
        <dbReference type="Proteomes" id="UP001202248"/>
    </source>
</evidence>
<gene>
    <name evidence="2" type="ORF">MKP09_02770</name>
</gene>
<protein>
    <submittedName>
        <fullName evidence="2">VanZ family protein</fullName>
    </submittedName>
</protein>
<keyword evidence="3" id="KW-1185">Reference proteome</keyword>
<keyword evidence="1" id="KW-0472">Membrane</keyword>
<organism evidence="2 3">
    <name type="scientific">Niabella ginsengisoli</name>
    <dbReference type="NCBI Taxonomy" id="522298"/>
    <lineage>
        <taxon>Bacteria</taxon>
        <taxon>Pseudomonadati</taxon>
        <taxon>Bacteroidota</taxon>
        <taxon>Chitinophagia</taxon>
        <taxon>Chitinophagales</taxon>
        <taxon>Chitinophagaceae</taxon>
        <taxon>Niabella</taxon>
    </lineage>
</organism>
<reference evidence="2 3" key="1">
    <citation type="submission" date="2022-02" db="EMBL/GenBank/DDBJ databases">
        <authorList>
            <person name="Min J."/>
        </authorList>
    </citation>
    <scope>NUCLEOTIDE SEQUENCE [LARGE SCALE GENOMIC DNA]</scope>
    <source>
        <strain evidence="2 3">GR10-1</strain>
    </source>
</reference>
<dbReference type="EMBL" id="JAKWBL010000001">
    <property type="protein sequence ID" value="MCH5596918.1"/>
    <property type="molecule type" value="Genomic_DNA"/>
</dbReference>
<feature type="transmembrane region" description="Helical" evidence="1">
    <location>
        <begin position="73"/>
        <end position="91"/>
    </location>
</feature>
<accession>A0ABS9SEY3</accession>
<comment type="caution">
    <text evidence="2">The sequence shown here is derived from an EMBL/GenBank/DDBJ whole genome shotgun (WGS) entry which is preliminary data.</text>
</comment>
<dbReference type="RefSeq" id="WP_240826326.1">
    <property type="nucleotide sequence ID" value="NZ_JAKWBL010000001.1"/>
</dbReference>
<keyword evidence="1" id="KW-1133">Transmembrane helix</keyword>
<proteinExistence type="predicted"/>
<dbReference type="PANTHER" id="PTHR28008:SF1">
    <property type="entry name" value="DOMAIN PROTEIN, PUTATIVE (AFU_ORTHOLOGUE AFUA_3G10980)-RELATED"/>
    <property type="match status" value="1"/>
</dbReference>
<feature type="transmembrane region" description="Helical" evidence="1">
    <location>
        <begin position="103"/>
        <end position="125"/>
    </location>
</feature>
<evidence type="ECO:0000313" key="2">
    <source>
        <dbReference type="EMBL" id="MCH5596918.1"/>
    </source>
</evidence>
<evidence type="ECO:0000256" key="1">
    <source>
        <dbReference type="SAM" id="Phobius"/>
    </source>
</evidence>
<dbReference type="NCBIfam" id="NF037970">
    <property type="entry name" value="vanZ_1"/>
    <property type="match status" value="1"/>
</dbReference>
<sequence length="127" mass="14534">MKKLSNSYWPAIFWSAIIVILLVIPGSDLPEEASFLNIPYFDKWIHFGLFALFVVLWCAIVRYKSSTNTIKRNFILVTLTGILFGYIMELVQKYLVANRDYDMWDVVADSAGAIVGLIFSLIVYAKK</sequence>
<name>A0ABS9SEY3_9BACT</name>